<gene>
    <name evidence="2" type="ORF">ACZ11_18385</name>
    <name evidence="3" type="ORF">M5W82_03465</name>
</gene>
<name>A0A0K9F4L5_9BACI</name>
<evidence type="ECO:0000313" key="5">
    <source>
        <dbReference type="Proteomes" id="UP001527052"/>
    </source>
</evidence>
<keyword evidence="5" id="KW-1185">Reference proteome</keyword>
<protein>
    <submittedName>
        <fullName evidence="3">DUF2529 domain-containing protein</fullName>
    </submittedName>
</protein>
<sequence length="176" mass="19345">MSKILTTQLSGLLQRITQNEEEAIEETARLLAQAGIGEGNVYLACFGEMQVVELNACQAVERFTKVVPWTKDTVITEADRVCIFTRSAHDEDALALAQQLNNQFIPFAAVASEVANSENPLADLAYTYISTRIRGGLLPNDLGKRIVVPHAIAALFVYEAVKIAYDEMLGLDDEEL</sequence>
<dbReference type="Proteomes" id="UP000037326">
    <property type="component" value="Unassembled WGS sequence"/>
</dbReference>
<dbReference type="Gene3D" id="3.40.50.10490">
    <property type="entry name" value="Glucose-6-phosphate isomerase like protein, domain 1"/>
    <property type="match status" value="1"/>
</dbReference>
<comment type="caution">
    <text evidence="2">The sequence shown here is derived from an EMBL/GenBank/DDBJ whole genome shotgun (WGS) entry which is preliminary data.</text>
</comment>
<dbReference type="OrthoDB" id="2737584at2"/>
<dbReference type="GeneID" id="96600187"/>
<evidence type="ECO:0000313" key="2">
    <source>
        <dbReference type="EMBL" id="KMY29093.1"/>
    </source>
</evidence>
<dbReference type="Pfam" id="PF10740">
    <property type="entry name" value="DUF2529"/>
    <property type="match status" value="1"/>
</dbReference>
<organism evidence="2 4">
    <name type="scientific">Lysinibacillus xylanilyticus</name>
    <dbReference type="NCBI Taxonomy" id="582475"/>
    <lineage>
        <taxon>Bacteria</taxon>
        <taxon>Bacillati</taxon>
        <taxon>Bacillota</taxon>
        <taxon>Bacilli</taxon>
        <taxon>Bacillales</taxon>
        <taxon>Bacillaceae</taxon>
        <taxon>Lysinibacillus</taxon>
    </lineage>
</organism>
<dbReference type="EMBL" id="JAMDLZ010000005">
    <property type="protein sequence ID" value="MCY9545999.1"/>
    <property type="molecule type" value="Genomic_DNA"/>
</dbReference>
<dbReference type="AlphaFoldDB" id="A0A0K9F4L5"/>
<evidence type="ECO:0000259" key="1">
    <source>
        <dbReference type="Pfam" id="PF10740"/>
    </source>
</evidence>
<reference evidence="3 5" key="3">
    <citation type="submission" date="2022-05" db="EMBL/GenBank/DDBJ databases">
        <title>Genome Sequencing of Bee-Associated Microbes.</title>
        <authorList>
            <person name="Dunlap C."/>
        </authorList>
    </citation>
    <scope>NUCLEOTIDE SEQUENCE [LARGE SCALE GENOMIC DNA]</scope>
    <source>
        <strain evidence="3 5">NRRL BD-083</strain>
    </source>
</reference>
<dbReference type="InterPro" id="IPR019676">
    <property type="entry name" value="DUF2529"/>
</dbReference>
<dbReference type="PATRIC" id="fig|582475.4.peg.2735"/>
<feature type="domain" description="DUF2529" evidence="1">
    <location>
        <begin position="1"/>
        <end position="169"/>
    </location>
</feature>
<reference evidence="2" key="1">
    <citation type="submission" date="2015-07" db="EMBL/GenBank/DDBJ databases">
        <title>MeaNS - Measles Nucleotide Surveillance Program.</title>
        <authorList>
            <person name="Tran T."/>
            <person name="Druce J."/>
        </authorList>
    </citation>
    <scope>NUCLEOTIDE SEQUENCE</scope>
    <source>
        <strain evidence="2">DSM 23493</strain>
    </source>
</reference>
<accession>A0A0K9F4L5</accession>
<evidence type="ECO:0000313" key="3">
    <source>
        <dbReference type="EMBL" id="MCY9545999.1"/>
    </source>
</evidence>
<dbReference type="Proteomes" id="UP001527052">
    <property type="component" value="Unassembled WGS sequence"/>
</dbReference>
<reference evidence="4" key="2">
    <citation type="submission" date="2015-07" db="EMBL/GenBank/DDBJ databases">
        <authorList>
            <consortium name="Consortium for Microbial Forensics and Genomics (microFORGE)"/>
            <person name="Knight B.M."/>
            <person name="Roberts D.P."/>
            <person name="Lin D."/>
            <person name="Hari K."/>
            <person name="Fletcher J."/>
            <person name="Melcher U."/>
            <person name="Blagden T."/>
            <person name="Winegar R.A."/>
        </authorList>
    </citation>
    <scope>NUCLEOTIDE SEQUENCE [LARGE SCALE GENOMIC DNA]</scope>
    <source>
        <strain evidence="4">DSM 23493</strain>
    </source>
</reference>
<evidence type="ECO:0000313" key="4">
    <source>
        <dbReference type="Proteomes" id="UP000037326"/>
    </source>
</evidence>
<proteinExistence type="predicted"/>
<dbReference type="RefSeq" id="WP_049667998.1">
    <property type="nucleotide sequence ID" value="NZ_CP189807.1"/>
</dbReference>
<dbReference type="EMBL" id="LFXJ01000010">
    <property type="protein sequence ID" value="KMY29093.1"/>
    <property type="molecule type" value="Genomic_DNA"/>
</dbReference>